<dbReference type="Proteomes" id="UP000276776">
    <property type="component" value="Unassembled WGS sequence"/>
</dbReference>
<evidence type="ECO:0000313" key="2">
    <source>
        <dbReference type="Proteomes" id="UP000276776"/>
    </source>
</evidence>
<reference evidence="3" key="1">
    <citation type="submission" date="2017-02" db="UniProtKB">
        <authorList>
            <consortium name="WormBaseParasite"/>
        </authorList>
    </citation>
    <scope>IDENTIFICATION</scope>
</reference>
<reference evidence="1 2" key="2">
    <citation type="submission" date="2018-11" db="EMBL/GenBank/DDBJ databases">
        <authorList>
            <consortium name="Pathogen Informatics"/>
        </authorList>
    </citation>
    <scope>NUCLEOTIDE SEQUENCE [LARGE SCALE GENOMIC DNA]</scope>
</reference>
<dbReference type="AlphaFoldDB" id="A0A0N5CSM8"/>
<sequence>MVPLWYQHCAPQYQTLLSSIPSQTTTPAWFNNRIIPKSIPLLPLPPIFLPNQPLMTMPSLPPLPTATPTSLQSLPFIQKSLSLPSSSLASFPVTLLRGDRLLIPHTANSKFTMIKEILSTKELCNNVLLLYFSRAGCYFHVVFCSAPDGFNTGEEFCIPAKWQSLCKVAKMPEANVRNGIVLRNIEFGEEIIICKDSEGPNEMQEVNKKILGIQLNEEILEKESNQKLEMLEQRSTEAG</sequence>
<protein>
    <submittedName>
        <fullName evidence="1 3">Uncharacterized protein</fullName>
    </submittedName>
</protein>
<gene>
    <name evidence="1" type="ORF">TCLT_LOCUS3229</name>
</gene>
<evidence type="ECO:0000313" key="3">
    <source>
        <dbReference type="WBParaSite" id="TCLT_0000323101-mRNA-1"/>
    </source>
</evidence>
<proteinExistence type="predicted"/>
<organism evidence="3">
    <name type="scientific">Thelazia callipaeda</name>
    <name type="common">Oriental eyeworm</name>
    <name type="synonym">Parasitic nematode</name>
    <dbReference type="NCBI Taxonomy" id="103827"/>
    <lineage>
        <taxon>Eukaryota</taxon>
        <taxon>Metazoa</taxon>
        <taxon>Ecdysozoa</taxon>
        <taxon>Nematoda</taxon>
        <taxon>Chromadorea</taxon>
        <taxon>Rhabditida</taxon>
        <taxon>Spirurina</taxon>
        <taxon>Spiruromorpha</taxon>
        <taxon>Thelazioidea</taxon>
        <taxon>Thelaziidae</taxon>
        <taxon>Thelazia</taxon>
    </lineage>
</organism>
<dbReference type="WBParaSite" id="TCLT_0000323101-mRNA-1">
    <property type="protein sequence ID" value="TCLT_0000323101-mRNA-1"/>
    <property type="gene ID" value="TCLT_0000323101"/>
</dbReference>
<evidence type="ECO:0000313" key="1">
    <source>
        <dbReference type="EMBL" id="VDM99594.1"/>
    </source>
</evidence>
<accession>A0A0N5CSM8</accession>
<keyword evidence="2" id="KW-1185">Reference proteome</keyword>
<dbReference type="OrthoDB" id="3565419at2759"/>
<name>A0A0N5CSM8_THECL</name>
<dbReference type="EMBL" id="UYYF01001148">
    <property type="protein sequence ID" value="VDM99594.1"/>
    <property type="molecule type" value="Genomic_DNA"/>
</dbReference>